<feature type="transmembrane region" description="Helical" evidence="2">
    <location>
        <begin position="82"/>
        <end position="101"/>
    </location>
</feature>
<feature type="compositionally biased region" description="Basic and acidic residues" evidence="1">
    <location>
        <begin position="338"/>
        <end position="354"/>
    </location>
</feature>
<protein>
    <submittedName>
        <fullName evidence="3">10250_t:CDS:1</fullName>
    </submittedName>
</protein>
<gene>
    <name evidence="3" type="ORF">DEBURN_LOCUS7795</name>
</gene>
<proteinExistence type="predicted"/>
<comment type="caution">
    <text evidence="3">The sequence shown here is derived from an EMBL/GenBank/DDBJ whole genome shotgun (WGS) entry which is preliminary data.</text>
</comment>
<feature type="transmembrane region" description="Helical" evidence="2">
    <location>
        <begin position="173"/>
        <end position="196"/>
    </location>
</feature>
<feature type="transmembrane region" description="Helical" evidence="2">
    <location>
        <begin position="216"/>
        <end position="237"/>
    </location>
</feature>
<evidence type="ECO:0000313" key="4">
    <source>
        <dbReference type="Proteomes" id="UP000789706"/>
    </source>
</evidence>
<keyword evidence="2" id="KW-0812">Transmembrane</keyword>
<dbReference type="OrthoDB" id="2416917at2759"/>
<dbReference type="EMBL" id="CAJVPK010001011">
    <property type="protein sequence ID" value="CAG8565315.1"/>
    <property type="molecule type" value="Genomic_DNA"/>
</dbReference>
<evidence type="ECO:0000256" key="2">
    <source>
        <dbReference type="SAM" id="Phobius"/>
    </source>
</evidence>
<keyword evidence="2" id="KW-0472">Membrane</keyword>
<organism evidence="3 4">
    <name type="scientific">Diversispora eburnea</name>
    <dbReference type="NCBI Taxonomy" id="1213867"/>
    <lineage>
        <taxon>Eukaryota</taxon>
        <taxon>Fungi</taxon>
        <taxon>Fungi incertae sedis</taxon>
        <taxon>Mucoromycota</taxon>
        <taxon>Glomeromycotina</taxon>
        <taxon>Glomeromycetes</taxon>
        <taxon>Diversisporales</taxon>
        <taxon>Diversisporaceae</taxon>
        <taxon>Diversispora</taxon>
    </lineage>
</organism>
<evidence type="ECO:0000313" key="3">
    <source>
        <dbReference type="EMBL" id="CAG8565315.1"/>
    </source>
</evidence>
<reference evidence="3" key="1">
    <citation type="submission" date="2021-06" db="EMBL/GenBank/DDBJ databases">
        <authorList>
            <person name="Kallberg Y."/>
            <person name="Tangrot J."/>
            <person name="Rosling A."/>
        </authorList>
    </citation>
    <scope>NUCLEOTIDE SEQUENCE</scope>
    <source>
        <strain evidence="3">AZ414A</strain>
    </source>
</reference>
<feature type="compositionally biased region" description="Polar residues" evidence="1">
    <location>
        <begin position="264"/>
        <end position="279"/>
    </location>
</feature>
<name>A0A9N9BI10_9GLOM</name>
<feature type="region of interest" description="Disordered" evidence="1">
    <location>
        <begin position="330"/>
        <end position="368"/>
    </location>
</feature>
<keyword evidence="4" id="KW-1185">Reference proteome</keyword>
<sequence>MLTEYQADAFTGFICGAAVMITFHNLIISIILYKARKSNVSNINKIILNLRYIASFFYRTALAIFLLWRLRQIGNSQIDKWASIILFSIRTITHLTLFGFIRVSVLTIPDRNICWSESTILLIPETIIVIIDFLIDIYITVRLVQVLRIANKNVVGLRASGGRKTKRTLFTAVMYWNFVRLAVAFGLNVMTVVGVVSTFSAINNIGFTRDQRISVLFFNTFFSILLSYVVTVDAEIVKVIEGENQNKKGSSKSTSEKSSYPSSHTNRATTGSASLPIYNTSDTPTSPTSKTDHDLSMKRLSFFEWANIILGFRSEKNHVQEFTQEEFEEIIGGSSEATNRDLEKKGEATDDPNRDSNISGGSTIFIPE</sequence>
<feature type="compositionally biased region" description="Low complexity" evidence="1">
    <location>
        <begin position="280"/>
        <end position="289"/>
    </location>
</feature>
<feature type="transmembrane region" description="Helical" evidence="2">
    <location>
        <begin position="12"/>
        <end position="32"/>
    </location>
</feature>
<keyword evidence="2" id="KW-1133">Transmembrane helix</keyword>
<feature type="compositionally biased region" description="Low complexity" evidence="1">
    <location>
        <begin position="247"/>
        <end position="263"/>
    </location>
</feature>
<dbReference type="Proteomes" id="UP000789706">
    <property type="component" value="Unassembled WGS sequence"/>
</dbReference>
<feature type="region of interest" description="Disordered" evidence="1">
    <location>
        <begin position="245"/>
        <end position="293"/>
    </location>
</feature>
<feature type="transmembrane region" description="Helical" evidence="2">
    <location>
        <begin position="121"/>
        <end position="141"/>
    </location>
</feature>
<feature type="transmembrane region" description="Helical" evidence="2">
    <location>
        <begin position="52"/>
        <end position="70"/>
    </location>
</feature>
<dbReference type="AlphaFoldDB" id="A0A9N9BI10"/>
<accession>A0A9N9BI10</accession>
<evidence type="ECO:0000256" key="1">
    <source>
        <dbReference type="SAM" id="MobiDB-lite"/>
    </source>
</evidence>